<feature type="non-terminal residue" evidence="1">
    <location>
        <position position="70"/>
    </location>
</feature>
<organism evidence="1 2">
    <name type="scientific">Russula ochroleuca</name>
    <dbReference type="NCBI Taxonomy" id="152965"/>
    <lineage>
        <taxon>Eukaryota</taxon>
        <taxon>Fungi</taxon>
        <taxon>Dikarya</taxon>
        <taxon>Basidiomycota</taxon>
        <taxon>Agaricomycotina</taxon>
        <taxon>Agaricomycetes</taxon>
        <taxon>Russulales</taxon>
        <taxon>Russulaceae</taxon>
        <taxon>Russula</taxon>
    </lineage>
</organism>
<accession>A0A9P5MYT9</accession>
<name>A0A9P5MYT9_9AGAM</name>
<dbReference type="EMBL" id="WHVB01000006">
    <property type="protein sequence ID" value="KAF8481940.1"/>
    <property type="molecule type" value="Genomic_DNA"/>
</dbReference>
<reference evidence="1" key="1">
    <citation type="submission" date="2019-10" db="EMBL/GenBank/DDBJ databases">
        <authorList>
            <consortium name="DOE Joint Genome Institute"/>
            <person name="Kuo A."/>
            <person name="Miyauchi S."/>
            <person name="Kiss E."/>
            <person name="Drula E."/>
            <person name="Kohler A."/>
            <person name="Sanchez-Garcia M."/>
            <person name="Andreopoulos B."/>
            <person name="Barry K.W."/>
            <person name="Bonito G."/>
            <person name="Buee M."/>
            <person name="Carver A."/>
            <person name="Chen C."/>
            <person name="Cichocki N."/>
            <person name="Clum A."/>
            <person name="Culley D."/>
            <person name="Crous P.W."/>
            <person name="Fauchery L."/>
            <person name="Girlanda M."/>
            <person name="Hayes R."/>
            <person name="Keri Z."/>
            <person name="LaButti K."/>
            <person name="Lipzen A."/>
            <person name="Lombard V."/>
            <person name="Magnuson J."/>
            <person name="Maillard F."/>
            <person name="Morin E."/>
            <person name="Murat C."/>
            <person name="Nolan M."/>
            <person name="Ohm R."/>
            <person name="Pangilinan J."/>
            <person name="Pereira M."/>
            <person name="Perotto S."/>
            <person name="Peter M."/>
            <person name="Riley R."/>
            <person name="Sitrit Y."/>
            <person name="Stielow B."/>
            <person name="Szollosi G."/>
            <person name="Zifcakova L."/>
            <person name="Stursova M."/>
            <person name="Spatafora J.W."/>
            <person name="Tedersoo L."/>
            <person name="Vaario L.-M."/>
            <person name="Yamada A."/>
            <person name="Yan M."/>
            <person name="Wang P."/>
            <person name="Xu J."/>
            <person name="Bruns T."/>
            <person name="Baldrian P."/>
            <person name="Vilgalys R."/>
            <person name="Henrissat B."/>
            <person name="Grigoriev I.V."/>
            <person name="Hibbett D."/>
            <person name="Nagy L.G."/>
            <person name="Martin F.M."/>
        </authorList>
    </citation>
    <scope>NUCLEOTIDE SEQUENCE</scope>
    <source>
        <strain evidence="1">Prilba</strain>
    </source>
</reference>
<evidence type="ECO:0000313" key="1">
    <source>
        <dbReference type="EMBL" id="KAF8481940.1"/>
    </source>
</evidence>
<dbReference type="AlphaFoldDB" id="A0A9P5MYT9"/>
<gene>
    <name evidence="1" type="ORF">DFH94DRAFT_599034</name>
</gene>
<evidence type="ECO:0000313" key="2">
    <source>
        <dbReference type="Proteomes" id="UP000759537"/>
    </source>
</evidence>
<protein>
    <recommendedName>
        <fullName evidence="3">Tc1-like transposase DDE domain-containing protein</fullName>
    </recommendedName>
</protein>
<dbReference type="Gene3D" id="3.30.420.10">
    <property type="entry name" value="Ribonuclease H-like superfamily/Ribonuclease H"/>
    <property type="match status" value="1"/>
</dbReference>
<comment type="caution">
    <text evidence="1">The sequence shown here is derived from an EMBL/GenBank/DDBJ whole genome shotgun (WGS) entry which is preliminary data.</text>
</comment>
<dbReference type="Proteomes" id="UP000759537">
    <property type="component" value="Unassembled WGS sequence"/>
</dbReference>
<dbReference type="GO" id="GO:0003676">
    <property type="term" value="F:nucleic acid binding"/>
    <property type="evidence" value="ECO:0007669"/>
    <property type="project" value="InterPro"/>
</dbReference>
<evidence type="ECO:0008006" key="3">
    <source>
        <dbReference type="Google" id="ProtNLM"/>
    </source>
</evidence>
<feature type="non-terminal residue" evidence="1">
    <location>
        <position position="1"/>
    </location>
</feature>
<dbReference type="InterPro" id="IPR036397">
    <property type="entry name" value="RNaseH_sf"/>
</dbReference>
<keyword evidence="2" id="KW-1185">Reference proteome</keyword>
<proteinExistence type="predicted"/>
<sequence length="70" mass="8202">RLLYLPPFSPDFNPMVLAFPTIKEWMDTNTDRVDPELKWEDGMAYNVLREAVHTITAEHAKGWFKDCGYL</sequence>
<dbReference type="OrthoDB" id="2266637at2759"/>
<reference evidence="1" key="2">
    <citation type="journal article" date="2020" name="Nat. Commun.">
        <title>Large-scale genome sequencing of mycorrhizal fungi provides insights into the early evolution of symbiotic traits.</title>
        <authorList>
            <person name="Miyauchi S."/>
            <person name="Kiss E."/>
            <person name="Kuo A."/>
            <person name="Drula E."/>
            <person name="Kohler A."/>
            <person name="Sanchez-Garcia M."/>
            <person name="Morin E."/>
            <person name="Andreopoulos B."/>
            <person name="Barry K.W."/>
            <person name="Bonito G."/>
            <person name="Buee M."/>
            <person name="Carver A."/>
            <person name="Chen C."/>
            <person name="Cichocki N."/>
            <person name="Clum A."/>
            <person name="Culley D."/>
            <person name="Crous P.W."/>
            <person name="Fauchery L."/>
            <person name="Girlanda M."/>
            <person name="Hayes R.D."/>
            <person name="Keri Z."/>
            <person name="LaButti K."/>
            <person name="Lipzen A."/>
            <person name="Lombard V."/>
            <person name="Magnuson J."/>
            <person name="Maillard F."/>
            <person name="Murat C."/>
            <person name="Nolan M."/>
            <person name="Ohm R.A."/>
            <person name="Pangilinan J."/>
            <person name="Pereira M.F."/>
            <person name="Perotto S."/>
            <person name="Peter M."/>
            <person name="Pfister S."/>
            <person name="Riley R."/>
            <person name="Sitrit Y."/>
            <person name="Stielow J.B."/>
            <person name="Szollosi G."/>
            <person name="Zifcakova L."/>
            <person name="Stursova M."/>
            <person name="Spatafora J.W."/>
            <person name="Tedersoo L."/>
            <person name="Vaario L.M."/>
            <person name="Yamada A."/>
            <person name="Yan M."/>
            <person name="Wang P."/>
            <person name="Xu J."/>
            <person name="Bruns T."/>
            <person name="Baldrian P."/>
            <person name="Vilgalys R."/>
            <person name="Dunand C."/>
            <person name="Henrissat B."/>
            <person name="Grigoriev I.V."/>
            <person name="Hibbett D."/>
            <person name="Nagy L.G."/>
            <person name="Martin F.M."/>
        </authorList>
    </citation>
    <scope>NUCLEOTIDE SEQUENCE</scope>
    <source>
        <strain evidence="1">Prilba</strain>
    </source>
</reference>